<proteinExistence type="predicted"/>
<accession>A0A194X0Z1</accession>
<dbReference type="AlphaFoldDB" id="A0A194X0Z1"/>
<dbReference type="OrthoDB" id="10567081at2759"/>
<dbReference type="EMBL" id="KQ947421">
    <property type="protein sequence ID" value="KUJ13861.1"/>
    <property type="molecule type" value="Genomic_DNA"/>
</dbReference>
<evidence type="ECO:0000313" key="1">
    <source>
        <dbReference type="EMBL" id="KUJ13861.1"/>
    </source>
</evidence>
<dbReference type="RefSeq" id="XP_018068216.1">
    <property type="nucleotide sequence ID" value="XM_018213262.1"/>
</dbReference>
<dbReference type="InParanoid" id="A0A194X0Z1"/>
<keyword evidence="2" id="KW-1185">Reference proteome</keyword>
<organism evidence="1 2">
    <name type="scientific">Mollisia scopiformis</name>
    <name type="common">Conifer needle endophyte fungus</name>
    <name type="synonym">Phialocephala scopiformis</name>
    <dbReference type="NCBI Taxonomy" id="149040"/>
    <lineage>
        <taxon>Eukaryota</taxon>
        <taxon>Fungi</taxon>
        <taxon>Dikarya</taxon>
        <taxon>Ascomycota</taxon>
        <taxon>Pezizomycotina</taxon>
        <taxon>Leotiomycetes</taxon>
        <taxon>Helotiales</taxon>
        <taxon>Mollisiaceae</taxon>
        <taxon>Mollisia</taxon>
    </lineage>
</organism>
<dbReference type="Proteomes" id="UP000070700">
    <property type="component" value="Unassembled WGS sequence"/>
</dbReference>
<evidence type="ECO:0000313" key="2">
    <source>
        <dbReference type="Proteomes" id="UP000070700"/>
    </source>
</evidence>
<reference evidence="1 2" key="1">
    <citation type="submission" date="2015-10" db="EMBL/GenBank/DDBJ databases">
        <title>Full genome of DAOMC 229536 Phialocephala scopiformis, a fungal endophyte of spruce producing the potent anti-insectan compound rugulosin.</title>
        <authorList>
            <consortium name="DOE Joint Genome Institute"/>
            <person name="Walker A.K."/>
            <person name="Frasz S.L."/>
            <person name="Seifert K.A."/>
            <person name="Miller J.D."/>
            <person name="Mondo S.J."/>
            <person name="Labutti K."/>
            <person name="Lipzen A."/>
            <person name="Dockter R."/>
            <person name="Kennedy M."/>
            <person name="Grigoriev I.V."/>
            <person name="Spatafora J.W."/>
        </authorList>
    </citation>
    <scope>NUCLEOTIDE SEQUENCE [LARGE SCALE GENOMIC DNA]</scope>
    <source>
        <strain evidence="1 2">CBS 120377</strain>
    </source>
</reference>
<sequence>MHGVTNSSQIEKRLALYEDIGRNRAASIQVLSSVGYDEPVPKAVAEYLEGRPVPNNMKEIIQLEYGDDVLLRTIEVMTEFDPTWNIPDGSFPAGYNSEAYS</sequence>
<gene>
    <name evidence="1" type="ORF">LY89DRAFT_672137</name>
</gene>
<dbReference type="GeneID" id="28822988"/>
<name>A0A194X0Z1_MOLSC</name>
<protein>
    <submittedName>
        <fullName evidence="1">Uncharacterized protein</fullName>
    </submittedName>
</protein>
<dbReference type="KEGG" id="psco:LY89DRAFT_672137"/>